<gene>
    <name evidence="5" type="ORF">RIMI_LOCUS9066156</name>
</gene>
<organism evidence="5 6">
    <name type="scientific">Ranitomeya imitator</name>
    <name type="common">mimic poison frog</name>
    <dbReference type="NCBI Taxonomy" id="111125"/>
    <lineage>
        <taxon>Eukaryota</taxon>
        <taxon>Metazoa</taxon>
        <taxon>Chordata</taxon>
        <taxon>Craniata</taxon>
        <taxon>Vertebrata</taxon>
        <taxon>Euteleostomi</taxon>
        <taxon>Amphibia</taxon>
        <taxon>Batrachia</taxon>
        <taxon>Anura</taxon>
        <taxon>Neobatrachia</taxon>
        <taxon>Hyloidea</taxon>
        <taxon>Dendrobatidae</taxon>
        <taxon>Dendrobatinae</taxon>
        <taxon>Ranitomeya</taxon>
    </lineage>
</organism>
<dbReference type="InterPro" id="IPR036179">
    <property type="entry name" value="Ig-like_dom_sf"/>
</dbReference>
<dbReference type="PANTHER" id="PTHR23268">
    <property type="entry name" value="T-CELL RECEPTOR BETA CHAIN"/>
    <property type="match status" value="1"/>
</dbReference>
<dbReference type="SMART" id="SM00409">
    <property type="entry name" value="IG"/>
    <property type="match status" value="3"/>
</dbReference>
<dbReference type="SUPFAM" id="SSF48726">
    <property type="entry name" value="Immunoglobulin"/>
    <property type="match status" value="3"/>
</dbReference>
<sequence length="384" mass="42899">MTPRPENLHYISRSPEAQKPRSPGAQEPRSPEAQEPRSPEAMAAALLTLCTVGVIYLRNACLGVDVVQTPAYRIAHRGGDELLICQHLDNSFPAKLWYRQTNPGDPLLLIGYRYRQNPPEMEKAFTGINVKIQGDKDTKSILSISNVSSQDSATYYCASSAHSAARISLAADVMQNPTFITPSAREKVSVTCEHDDSSKYTKSWYRQEKNKGLVLIGYTNYVDKASMEPGFTDGRIQIQPESSQKSKLIINDVSAQDNAVYYCASIIVATDVLQHPKYISSSAMHNISMTCEHDDSSKTRKIWYRQENNKGLILIGYTDLTEEALMEPGFKDGRVKIQAESSKKSFLTIGKVSDKDNAVYYCASSDHSERIIWIECKKLSTPCY</sequence>
<comment type="caution">
    <text evidence="5">The sequence shown here is derived from an EMBL/GenBank/DDBJ whole genome shotgun (WGS) entry which is preliminary data.</text>
</comment>
<dbReference type="SMART" id="SM00406">
    <property type="entry name" value="IGv"/>
    <property type="match status" value="3"/>
</dbReference>
<feature type="region of interest" description="Disordered" evidence="3">
    <location>
        <begin position="1"/>
        <end position="39"/>
    </location>
</feature>
<keyword evidence="2" id="KW-0391">Immunity</keyword>
<feature type="compositionally biased region" description="Basic and acidic residues" evidence="3">
    <location>
        <begin position="29"/>
        <end position="38"/>
    </location>
</feature>
<evidence type="ECO:0000259" key="4">
    <source>
        <dbReference type="PROSITE" id="PS50835"/>
    </source>
</evidence>
<feature type="domain" description="Ig-like" evidence="4">
    <location>
        <begin position="39"/>
        <end position="168"/>
    </location>
</feature>
<feature type="domain" description="Ig-like" evidence="4">
    <location>
        <begin position="287"/>
        <end position="372"/>
    </location>
</feature>
<reference evidence="5" key="1">
    <citation type="submission" date="2023-07" db="EMBL/GenBank/DDBJ databases">
        <authorList>
            <person name="Stuckert A."/>
        </authorList>
    </citation>
    <scope>NUCLEOTIDE SEQUENCE</scope>
</reference>
<dbReference type="CDD" id="cd00099">
    <property type="entry name" value="IgV"/>
    <property type="match status" value="2"/>
</dbReference>
<feature type="domain" description="Ig-like" evidence="4">
    <location>
        <begin position="177"/>
        <end position="280"/>
    </location>
</feature>
<evidence type="ECO:0000256" key="3">
    <source>
        <dbReference type="SAM" id="MobiDB-lite"/>
    </source>
</evidence>
<dbReference type="EMBL" id="CAUEEQ010018504">
    <property type="protein sequence ID" value="CAJ0940911.1"/>
    <property type="molecule type" value="Genomic_DNA"/>
</dbReference>
<proteinExistence type="predicted"/>
<dbReference type="InterPro" id="IPR003599">
    <property type="entry name" value="Ig_sub"/>
</dbReference>
<dbReference type="Proteomes" id="UP001176940">
    <property type="component" value="Unassembled WGS sequence"/>
</dbReference>
<dbReference type="Pfam" id="PF07686">
    <property type="entry name" value="V-set"/>
    <property type="match status" value="3"/>
</dbReference>
<accession>A0ABN9LJB5</accession>
<name>A0ABN9LJB5_9NEOB</name>
<dbReference type="InterPro" id="IPR050413">
    <property type="entry name" value="TCR_beta_variable"/>
</dbReference>
<dbReference type="PANTHER" id="PTHR23268:SF124">
    <property type="entry name" value="IG-LIKE DOMAIN-CONTAINING PROTEIN"/>
    <property type="match status" value="1"/>
</dbReference>
<keyword evidence="1" id="KW-0732">Signal</keyword>
<evidence type="ECO:0000256" key="2">
    <source>
        <dbReference type="ARBA" id="ARBA00022859"/>
    </source>
</evidence>
<evidence type="ECO:0000313" key="5">
    <source>
        <dbReference type="EMBL" id="CAJ0940911.1"/>
    </source>
</evidence>
<dbReference type="PROSITE" id="PS50835">
    <property type="entry name" value="IG_LIKE"/>
    <property type="match status" value="3"/>
</dbReference>
<evidence type="ECO:0000313" key="6">
    <source>
        <dbReference type="Proteomes" id="UP001176940"/>
    </source>
</evidence>
<protein>
    <recommendedName>
        <fullName evidence="4">Ig-like domain-containing protein</fullName>
    </recommendedName>
</protein>
<dbReference type="InterPro" id="IPR013783">
    <property type="entry name" value="Ig-like_fold"/>
</dbReference>
<keyword evidence="6" id="KW-1185">Reference proteome</keyword>
<evidence type="ECO:0000256" key="1">
    <source>
        <dbReference type="ARBA" id="ARBA00022729"/>
    </source>
</evidence>
<dbReference type="InterPro" id="IPR013106">
    <property type="entry name" value="Ig_V-set"/>
</dbReference>
<dbReference type="InterPro" id="IPR007110">
    <property type="entry name" value="Ig-like_dom"/>
</dbReference>
<dbReference type="Gene3D" id="2.60.40.10">
    <property type="entry name" value="Immunoglobulins"/>
    <property type="match status" value="3"/>
</dbReference>